<evidence type="ECO:0000313" key="5">
    <source>
        <dbReference type="EMBL" id="PVX52092.1"/>
    </source>
</evidence>
<dbReference type="InterPro" id="IPR039261">
    <property type="entry name" value="FNR_nucleotide-bd"/>
</dbReference>
<dbReference type="SUPFAM" id="SSF52343">
    <property type="entry name" value="Ferredoxin reductase-like, C-terminal NADP-linked domain"/>
    <property type="match status" value="1"/>
</dbReference>
<dbReference type="InterPro" id="IPR017927">
    <property type="entry name" value="FAD-bd_FR_type"/>
</dbReference>
<dbReference type="InterPro" id="IPR001709">
    <property type="entry name" value="Flavoprot_Pyr_Nucl_cyt_Rdtase"/>
</dbReference>
<dbReference type="InterPro" id="IPR017938">
    <property type="entry name" value="Riboflavin_synthase-like_b-brl"/>
</dbReference>
<dbReference type="InterPro" id="IPR051930">
    <property type="entry name" value="FNR_type-1"/>
</dbReference>
<dbReference type="PROSITE" id="PS51384">
    <property type="entry name" value="FAD_FR"/>
    <property type="match status" value="1"/>
</dbReference>
<evidence type="ECO:0000256" key="2">
    <source>
        <dbReference type="ARBA" id="ARBA00013223"/>
    </source>
</evidence>
<dbReference type="Pfam" id="PF00175">
    <property type="entry name" value="NAD_binding_1"/>
    <property type="match status" value="1"/>
</dbReference>
<comment type="caution">
    <text evidence="5">The sequence shown here is derived from an EMBL/GenBank/DDBJ whole genome shotgun (WGS) entry which is preliminary data.</text>
</comment>
<dbReference type="CDD" id="cd06195">
    <property type="entry name" value="FNR1"/>
    <property type="match status" value="1"/>
</dbReference>
<accession>A0A7L4URF3</accession>
<dbReference type="OrthoDB" id="9789468at2"/>
<dbReference type="GO" id="GO:0004324">
    <property type="term" value="F:ferredoxin-NADP+ reductase activity"/>
    <property type="evidence" value="ECO:0007669"/>
    <property type="project" value="UniProtKB-EC"/>
</dbReference>
<evidence type="ECO:0000256" key="1">
    <source>
        <dbReference type="ARBA" id="ARBA00008312"/>
    </source>
</evidence>
<dbReference type="PANTHER" id="PTHR47878:SF2">
    <property type="entry name" value="OXIDOREDUCTASE FAD_NAD(P)-BINDING DOMAIN PROTEIN"/>
    <property type="match status" value="1"/>
</dbReference>
<evidence type="ECO:0000259" key="4">
    <source>
        <dbReference type="PROSITE" id="PS51384"/>
    </source>
</evidence>
<dbReference type="InterPro" id="IPR001433">
    <property type="entry name" value="OxRdtase_FAD/NAD-bd"/>
</dbReference>
<dbReference type="Proteomes" id="UP000251835">
    <property type="component" value="Unassembled WGS sequence"/>
</dbReference>
<name>A0A7L4URF3_BALHA</name>
<comment type="similarity">
    <text evidence="1">Belongs to the ferredoxin--NADP reductase type 1 family.</text>
</comment>
<gene>
    <name evidence="5" type="ORF">C7377_0390</name>
</gene>
<dbReference type="Gene3D" id="3.40.50.80">
    <property type="entry name" value="Nucleotide-binding domain of ferredoxin-NADP reductase (FNR) module"/>
    <property type="match status" value="1"/>
</dbReference>
<evidence type="ECO:0000313" key="6">
    <source>
        <dbReference type="Proteomes" id="UP000251835"/>
    </source>
</evidence>
<feature type="domain" description="FAD-binding FR-type" evidence="4">
    <location>
        <begin position="1"/>
        <end position="119"/>
    </location>
</feature>
<dbReference type="GO" id="GO:0000166">
    <property type="term" value="F:nucleotide binding"/>
    <property type="evidence" value="ECO:0007669"/>
    <property type="project" value="UniProtKB-KW"/>
</dbReference>
<dbReference type="InterPro" id="IPR033892">
    <property type="entry name" value="FNR_bac"/>
</dbReference>
<dbReference type="EMBL" id="QENZ01000003">
    <property type="protein sequence ID" value="PVX52092.1"/>
    <property type="molecule type" value="Genomic_DNA"/>
</dbReference>
<reference evidence="5 6" key="1">
    <citation type="submission" date="2018-05" db="EMBL/GenBank/DDBJ databases">
        <title>Genomic Encyclopedia of Type Strains, Phase IV (KMG-IV): sequencing the most valuable type-strain genomes for metagenomic binning, comparative biology and taxonomic classification.</title>
        <authorList>
            <person name="Goeker M."/>
        </authorList>
    </citation>
    <scope>NUCLEOTIDE SEQUENCE [LARGE SCALE GENOMIC DNA]</scope>
    <source>
        <strain evidence="5 6">DSM 28579</strain>
    </source>
</reference>
<dbReference type="PANTHER" id="PTHR47878">
    <property type="entry name" value="OXIDOREDUCTASE FAD/NAD(P)-BINDING DOMAIN PROTEIN"/>
    <property type="match status" value="1"/>
</dbReference>
<dbReference type="EC" id="1.18.1.2" evidence="2"/>
<dbReference type="PRINTS" id="PR00371">
    <property type="entry name" value="FPNCR"/>
</dbReference>
<dbReference type="Gene3D" id="2.40.30.10">
    <property type="entry name" value="Translation factors"/>
    <property type="match status" value="1"/>
</dbReference>
<evidence type="ECO:0000256" key="3">
    <source>
        <dbReference type="ARBA" id="ARBA00022741"/>
    </source>
</evidence>
<dbReference type="SUPFAM" id="SSF63380">
    <property type="entry name" value="Riboflavin synthase domain-like"/>
    <property type="match status" value="1"/>
</dbReference>
<keyword evidence="6" id="KW-1185">Reference proteome</keyword>
<proteinExistence type="inferred from homology"/>
<keyword evidence="3" id="KW-0547">Nucleotide-binding</keyword>
<dbReference type="AlphaFoldDB" id="A0A7L4URF3"/>
<organism evidence="5 6">
    <name type="scientific">Balneicella halophila</name>
    <dbReference type="NCBI Taxonomy" id="1537566"/>
    <lineage>
        <taxon>Bacteria</taxon>
        <taxon>Pseudomonadati</taxon>
        <taxon>Bacteroidota</taxon>
        <taxon>Bacteroidia</taxon>
        <taxon>Bacteroidales</taxon>
        <taxon>Balneicellaceae</taxon>
        <taxon>Balneicella</taxon>
    </lineage>
</organism>
<sequence length="266" mass="29635">MNEMNGIITQVQQISPIMKIFKIKPVGWELPEFKPGQFCALGLPASSPRCADSTEDYEEFAPDKMLKRAYSIASATSADELEFYITLVHSGALTPRLFNLNVGDSIQVGKRFVGMFTLDSISPDQNIILIATGTGVAPYMSMLRTDALTRKGKITVIHGAANSWDLGYSSELRLLESVTGKLTYIPTITEPDKEPVEWKGETKFIQDLWTDRTIEKKMGYKPTPENTHVFICGNPKMIETMQGILEGEGFVKHKPKTPGQIHIESF</sequence>
<protein>
    <recommendedName>
        <fullName evidence="2">ferredoxin--NADP(+) reductase</fullName>
        <ecNumber evidence="2">1.18.1.2</ecNumber>
    </recommendedName>
</protein>